<evidence type="ECO:0000256" key="9">
    <source>
        <dbReference type="ARBA" id="ARBA00031451"/>
    </source>
</evidence>
<dbReference type="FunFam" id="3.30.1370.10:FF:000001">
    <property type="entry name" value="Polyribonucleotide nucleotidyltransferase"/>
    <property type="match status" value="1"/>
</dbReference>
<dbReference type="Proteomes" id="UP000054558">
    <property type="component" value="Unassembled WGS sequence"/>
</dbReference>
<evidence type="ECO:0000256" key="8">
    <source>
        <dbReference type="ARBA" id="ARBA00022884"/>
    </source>
</evidence>
<dbReference type="InterPro" id="IPR027408">
    <property type="entry name" value="PNPase/RNase_PH_dom_sf"/>
</dbReference>
<feature type="compositionally biased region" description="Low complexity" evidence="11">
    <location>
        <begin position="828"/>
        <end position="839"/>
    </location>
</feature>
<evidence type="ECO:0000256" key="6">
    <source>
        <dbReference type="ARBA" id="ARBA00022694"/>
    </source>
</evidence>
<dbReference type="Pfam" id="PF01138">
    <property type="entry name" value="RNase_PH"/>
    <property type="match status" value="2"/>
</dbReference>
<dbReference type="InterPro" id="IPR004087">
    <property type="entry name" value="KH_dom"/>
</dbReference>
<dbReference type="Pfam" id="PF03725">
    <property type="entry name" value="RNase_PH_C"/>
    <property type="match status" value="2"/>
</dbReference>
<evidence type="ECO:0000313" key="13">
    <source>
        <dbReference type="EMBL" id="GAQ80657.1"/>
    </source>
</evidence>
<evidence type="ECO:0000256" key="7">
    <source>
        <dbReference type="ARBA" id="ARBA00022695"/>
    </source>
</evidence>
<dbReference type="PANTHER" id="PTHR11252">
    <property type="entry name" value="POLYRIBONUCLEOTIDE NUCLEOTIDYLTRANSFERASE"/>
    <property type="match status" value="1"/>
</dbReference>
<evidence type="ECO:0000259" key="12">
    <source>
        <dbReference type="PROSITE" id="PS50126"/>
    </source>
</evidence>
<dbReference type="InterPro" id="IPR012340">
    <property type="entry name" value="NA-bd_OB-fold"/>
</dbReference>
<keyword evidence="6" id="KW-0819">tRNA processing</keyword>
<dbReference type="InterPro" id="IPR003029">
    <property type="entry name" value="S1_domain"/>
</dbReference>
<accession>A0A1Y1HVU8</accession>
<comment type="subcellular location">
    <subcellularLocation>
        <location evidence="1">Plastid</location>
        <location evidence="1">Chloroplast</location>
    </subcellularLocation>
</comment>
<name>A0A1Y1HVU8_KLENI</name>
<reference evidence="13 14" key="1">
    <citation type="journal article" date="2014" name="Nat. Commun.">
        <title>Klebsormidium flaccidum genome reveals primary factors for plant terrestrial adaptation.</title>
        <authorList>
            <person name="Hori K."/>
            <person name="Maruyama F."/>
            <person name="Fujisawa T."/>
            <person name="Togashi T."/>
            <person name="Yamamoto N."/>
            <person name="Seo M."/>
            <person name="Sato S."/>
            <person name="Yamada T."/>
            <person name="Mori H."/>
            <person name="Tajima N."/>
            <person name="Moriyama T."/>
            <person name="Ikeuchi M."/>
            <person name="Watanabe M."/>
            <person name="Wada H."/>
            <person name="Kobayashi K."/>
            <person name="Saito M."/>
            <person name="Masuda T."/>
            <person name="Sasaki-Sekimoto Y."/>
            <person name="Mashiguchi K."/>
            <person name="Awai K."/>
            <person name="Shimojima M."/>
            <person name="Masuda S."/>
            <person name="Iwai M."/>
            <person name="Nobusawa T."/>
            <person name="Narise T."/>
            <person name="Kondo S."/>
            <person name="Saito H."/>
            <person name="Sato R."/>
            <person name="Murakawa M."/>
            <person name="Ihara Y."/>
            <person name="Oshima-Yamada Y."/>
            <person name="Ohtaka K."/>
            <person name="Satoh M."/>
            <person name="Sonobe K."/>
            <person name="Ishii M."/>
            <person name="Ohtani R."/>
            <person name="Kanamori-Sato M."/>
            <person name="Honoki R."/>
            <person name="Miyazaki D."/>
            <person name="Mochizuki H."/>
            <person name="Umetsu J."/>
            <person name="Higashi K."/>
            <person name="Shibata D."/>
            <person name="Kamiya Y."/>
            <person name="Sato N."/>
            <person name="Nakamura Y."/>
            <person name="Tabata S."/>
            <person name="Ida S."/>
            <person name="Kurokawa K."/>
            <person name="Ohta H."/>
        </authorList>
    </citation>
    <scope>NUCLEOTIDE SEQUENCE [LARGE SCALE GENOMIC DNA]</scope>
    <source>
        <strain evidence="13 14">NIES-2285</strain>
    </source>
</reference>
<dbReference type="HAMAP" id="MF_01595">
    <property type="entry name" value="PNPase"/>
    <property type="match status" value="1"/>
</dbReference>
<dbReference type="SUPFAM" id="SSF54211">
    <property type="entry name" value="Ribosomal protein S5 domain 2-like"/>
    <property type="match status" value="2"/>
</dbReference>
<dbReference type="FunFam" id="3.30.230.70:FF:000001">
    <property type="entry name" value="Polyribonucleotide nucleotidyltransferase"/>
    <property type="match status" value="1"/>
</dbReference>
<dbReference type="GO" id="GO:0005739">
    <property type="term" value="C:mitochondrion"/>
    <property type="evidence" value="ECO:0000318"/>
    <property type="project" value="GO_Central"/>
</dbReference>
<dbReference type="InterPro" id="IPR036345">
    <property type="entry name" value="ExoRNase_PH_dom2_sf"/>
</dbReference>
<evidence type="ECO:0000256" key="1">
    <source>
        <dbReference type="ARBA" id="ARBA00004229"/>
    </source>
</evidence>
<dbReference type="Gene3D" id="3.30.230.70">
    <property type="entry name" value="GHMP Kinase, N-terminal domain"/>
    <property type="match status" value="2"/>
</dbReference>
<evidence type="ECO:0000256" key="11">
    <source>
        <dbReference type="SAM" id="MobiDB-lite"/>
    </source>
</evidence>
<dbReference type="GO" id="GO:0005829">
    <property type="term" value="C:cytosol"/>
    <property type="evidence" value="ECO:0000318"/>
    <property type="project" value="GO_Central"/>
</dbReference>
<dbReference type="Gene3D" id="2.40.50.140">
    <property type="entry name" value="Nucleic acid-binding proteins"/>
    <property type="match status" value="1"/>
</dbReference>
<dbReference type="SMART" id="SM00316">
    <property type="entry name" value="S1"/>
    <property type="match status" value="1"/>
</dbReference>
<dbReference type="InterPro" id="IPR001247">
    <property type="entry name" value="ExoRNase_PH_dom1"/>
</dbReference>
<keyword evidence="5" id="KW-0808">Transferase</keyword>
<dbReference type="GO" id="GO:0009507">
    <property type="term" value="C:chloroplast"/>
    <property type="evidence" value="ECO:0007669"/>
    <property type="project" value="UniProtKB-SubCell"/>
</dbReference>
<dbReference type="EMBL" id="DF237008">
    <property type="protein sequence ID" value="GAQ80657.1"/>
    <property type="molecule type" value="Genomic_DNA"/>
</dbReference>
<dbReference type="GO" id="GO:0000958">
    <property type="term" value="P:mitochondrial mRNA catabolic process"/>
    <property type="evidence" value="ECO:0000318"/>
    <property type="project" value="GO_Central"/>
</dbReference>
<comment type="similarity">
    <text evidence="2">Belongs to the polyribonucleotide nucleotidyltransferase family.</text>
</comment>
<dbReference type="InterPro" id="IPR015847">
    <property type="entry name" value="ExoRNase_PH_dom2"/>
</dbReference>
<dbReference type="PROSITE" id="PS50126">
    <property type="entry name" value="S1"/>
    <property type="match status" value="1"/>
</dbReference>
<evidence type="ECO:0000256" key="3">
    <source>
        <dbReference type="ARBA" id="ARBA00012416"/>
    </source>
</evidence>
<feature type="domain" description="S1 motif" evidence="12">
    <location>
        <begin position="713"/>
        <end position="782"/>
    </location>
</feature>
<dbReference type="Pfam" id="PF00013">
    <property type="entry name" value="KH_1"/>
    <property type="match status" value="1"/>
</dbReference>
<dbReference type="InterPro" id="IPR036612">
    <property type="entry name" value="KH_dom_type_1_sf"/>
</dbReference>
<dbReference type="CDD" id="cd11364">
    <property type="entry name" value="RNase_PH_PNPase_2"/>
    <property type="match status" value="1"/>
</dbReference>
<dbReference type="GO" id="GO:0003723">
    <property type="term" value="F:RNA binding"/>
    <property type="evidence" value="ECO:0007669"/>
    <property type="project" value="UniProtKB-UniRule"/>
</dbReference>
<keyword evidence="7" id="KW-0548">Nucleotidyltransferase</keyword>
<feature type="region of interest" description="Disordered" evidence="11">
    <location>
        <begin position="791"/>
        <end position="856"/>
    </location>
</feature>
<dbReference type="InterPro" id="IPR004088">
    <property type="entry name" value="KH_dom_type_1"/>
</dbReference>
<dbReference type="Gene3D" id="3.30.1370.10">
    <property type="entry name" value="K Homology domain, type 1"/>
    <property type="match status" value="1"/>
</dbReference>
<dbReference type="GO" id="GO:0004654">
    <property type="term" value="F:polyribonucleotide nucleotidyltransferase activity"/>
    <property type="evidence" value="ECO:0000318"/>
    <property type="project" value="GO_Central"/>
</dbReference>
<dbReference type="InterPro" id="IPR012162">
    <property type="entry name" value="PNPase"/>
</dbReference>
<keyword evidence="4" id="KW-0698">rRNA processing</keyword>
<evidence type="ECO:0000256" key="2">
    <source>
        <dbReference type="ARBA" id="ARBA00007404"/>
    </source>
</evidence>
<evidence type="ECO:0000256" key="10">
    <source>
        <dbReference type="PROSITE-ProRule" id="PRU00117"/>
    </source>
</evidence>
<dbReference type="OMA" id="RFMFHYN"/>
<dbReference type="GO" id="GO:0000965">
    <property type="term" value="P:mitochondrial RNA 3'-end processing"/>
    <property type="evidence" value="ECO:0000318"/>
    <property type="project" value="GO_Central"/>
</dbReference>
<dbReference type="SUPFAM" id="SSF54791">
    <property type="entry name" value="Eukaryotic type KH-domain (KH-domain type I)"/>
    <property type="match status" value="1"/>
</dbReference>
<dbReference type="InterPro" id="IPR020568">
    <property type="entry name" value="Ribosomal_Su5_D2-typ_SF"/>
</dbReference>
<dbReference type="SMART" id="SM00322">
    <property type="entry name" value="KH"/>
    <property type="match status" value="1"/>
</dbReference>
<organism evidence="13 14">
    <name type="scientific">Klebsormidium nitens</name>
    <name type="common">Green alga</name>
    <name type="synonym">Ulothrix nitens</name>
    <dbReference type="NCBI Taxonomy" id="105231"/>
    <lineage>
        <taxon>Eukaryota</taxon>
        <taxon>Viridiplantae</taxon>
        <taxon>Streptophyta</taxon>
        <taxon>Klebsormidiophyceae</taxon>
        <taxon>Klebsormidiales</taxon>
        <taxon>Klebsormidiaceae</taxon>
        <taxon>Klebsormidium</taxon>
    </lineage>
</organism>
<dbReference type="Pfam" id="PF00575">
    <property type="entry name" value="S1"/>
    <property type="match status" value="1"/>
</dbReference>
<gene>
    <name evidence="13" type="ORF">KFL_000590100</name>
</gene>
<evidence type="ECO:0000256" key="5">
    <source>
        <dbReference type="ARBA" id="ARBA00022679"/>
    </source>
</evidence>
<feature type="compositionally biased region" description="Polar residues" evidence="11">
    <location>
        <begin position="844"/>
        <end position="856"/>
    </location>
</feature>
<evidence type="ECO:0000313" key="14">
    <source>
        <dbReference type="Proteomes" id="UP000054558"/>
    </source>
</evidence>
<dbReference type="SUPFAM" id="SSF50249">
    <property type="entry name" value="Nucleic acid-binding proteins"/>
    <property type="match status" value="1"/>
</dbReference>
<dbReference type="SUPFAM" id="SSF55666">
    <property type="entry name" value="Ribonuclease PH domain 2-like"/>
    <property type="match status" value="2"/>
</dbReference>
<dbReference type="STRING" id="105231.A0A1Y1HVU8"/>
<dbReference type="EC" id="2.7.7.8" evidence="3"/>
<dbReference type="NCBIfam" id="TIGR03591">
    <property type="entry name" value="polynuc_phos"/>
    <property type="match status" value="1"/>
</dbReference>
<dbReference type="PANTHER" id="PTHR11252:SF0">
    <property type="entry name" value="POLYRIBONUCLEOTIDE NUCLEOTIDYLTRANSFERASE 1, MITOCHONDRIAL"/>
    <property type="match status" value="1"/>
</dbReference>
<protein>
    <recommendedName>
        <fullName evidence="3">polyribonucleotide nucleotidyltransferase</fullName>
        <ecNumber evidence="3">2.7.7.8</ecNumber>
    </recommendedName>
    <alternativeName>
        <fullName evidence="9">Polynucleotide phosphorylase 1</fullName>
    </alternativeName>
</protein>
<evidence type="ECO:0000256" key="4">
    <source>
        <dbReference type="ARBA" id="ARBA00022552"/>
    </source>
</evidence>
<dbReference type="GO" id="GO:0008033">
    <property type="term" value="P:tRNA processing"/>
    <property type="evidence" value="ECO:0007669"/>
    <property type="project" value="UniProtKB-KW"/>
</dbReference>
<dbReference type="GO" id="GO:0000175">
    <property type="term" value="F:3'-5'-RNA exonuclease activity"/>
    <property type="evidence" value="ECO:0000318"/>
    <property type="project" value="GO_Central"/>
</dbReference>
<dbReference type="PROSITE" id="PS50084">
    <property type="entry name" value="KH_TYPE_1"/>
    <property type="match status" value="1"/>
</dbReference>
<dbReference type="OrthoDB" id="437922at2759"/>
<dbReference type="GO" id="GO:0006364">
    <property type="term" value="P:rRNA processing"/>
    <property type="evidence" value="ECO:0007669"/>
    <property type="project" value="UniProtKB-KW"/>
</dbReference>
<keyword evidence="8 10" id="KW-0694">RNA-binding</keyword>
<proteinExistence type="inferred from homology"/>
<keyword evidence="14" id="KW-1185">Reference proteome</keyword>
<dbReference type="CDD" id="cd02393">
    <property type="entry name" value="KH-I_PNPase"/>
    <property type="match status" value="1"/>
</dbReference>
<dbReference type="AlphaFoldDB" id="A0A1Y1HVU8"/>
<sequence>MQNSLSRPAQNPPPAHRTLAIANEASAAETLPQERTKLLSPKSITVPLGDRTITIETGRMGRQANGAVTVTDGETVLYCTACADNRPSEPADFAPLSVHYQERFSAAGRTTGGFIKREGRPRDNEVLVSRLVDRPLRPMCDKGFNYETQVLVWVLSYDTEHMPEPLAILAAGAALAISDIPTKKAVAGVRVGMSEDGEYIINPTKAQLAMSKLDMLVAGTADAVLMIEGYCDCLTEEQTLAAVKAGQDALSGVCNAIEEWAKEVGKPKMWDKVGRPPEGLEEMLERLVGADLDKVLRISKKQERGARVAEIGERALSVLTEKGRAELKSAESDSDDEDIYPGEDDVIDLSADESEEPVLPDAVVAGRRPKVYDPDAVKQAFKELNSRVLRRIVVQENRRSDGRSTTEVRPIECSANLLPRVHGSALFTRGETQALAVVTIGGEDMAQKQDNMQGQQADRFYLQYNFPPSSVGETKRVGAPGRREIGHGMLAQRSLEPVLPPQLSFPYTMRVESTITESNGSSSMASVCGGCLALLDAGIPLTSMVAGVAMGLILDTASAGGDGQPMILTDILGSEDALGDMDFKVAGTEDAITAFQMDIKVEGITVDVMTKALEQAKAGRKHILREMKACEPPPRGQLSSYAPKIVRLKVDQDKIGLVVGSGGKTIRAIIEDSGVDNVEISDEGVVSILGTDSDKLAVAKDRIMALVTVPEVGTVYRNCTVQGVAPYGCFVEIAPGKQGLVHVRELSMTRIENVEDHFKVGDTLDVKLLEINERGQLRLSHRALLVENEKGASAGAGPPGGGTGSEAAKPAFKAVWQRPGNSTGGENASGASQGSFQSAPRNPVATSPTSKAGKQD</sequence>
<dbReference type="NCBIfam" id="NF008805">
    <property type="entry name" value="PRK11824.1"/>
    <property type="match status" value="1"/>
</dbReference>
<dbReference type="FunFam" id="2.40.50.140:FF:000158">
    <property type="entry name" value="Polyribonucleotide nucleotidyltransferase 1, chloroplastic"/>
    <property type="match status" value="1"/>
</dbReference>